<dbReference type="RefSeq" id="WP_314012212.1">
    <property type="nucleotide sequence ID" value="NZ_JAVTTP010000001.1"/>
</dbReference>
<dbReference type="EMBL" id="JAVTTP010000001">
    <property type="protein sequence ID" value="MDT7827337.1"/>
    <property type="molecule type" value="Genomic_DNA"/>
</dbReference>
<gene>
    <name evidence="1" type="ORF">RQM65_01500</name>
</gene>
<keyword evidence="2" id="KW-1185">Reference proteome</keyword>
<protein>
    <submittedName>
        <fullName evidence="1">Uncharacterized protein</fullName>
    </submittedName>
</protein>
<evidence type="ECO:0000313" key="2">
    <source>
        <dbReference type="Proteomes" id="UP001250656"/>
    </source>
</evidence>
<accession>A0ABU3L2M6</accession>
<reference evidence="1 2" key="1">
    <citation type="submission" date="2023-09" db="EMBL/GenBank/DDBJ databases">
        <title>Novel taxa isolated from Blanes Bay.</title>
        <authorList>
            <person name="Rey-Velasco X."/>
            <person name="Lucena T."/>
        </authorList>
    </citation>
    <scope>NUCLEOTIDE SEQUENCE [LARGE SCALE GENOMIC DNA]</scope>
    <source>
        <strain evidence="1 2">S334</strain>
    </source>
</reference>
<sequence length="111" mass="13081">MTYNTTYYSKAELKVYILLLCAKADSIEDAGELNLIRSKTSPENFERLYNEISQDDEDESFTKIEKSVSRLNYSHMELAELKKEIREVFSADRKFHITERSLSRILDNIIY</sequence>
<evidence type="ECO:0000313" key="1">
    <source>
        <dbReference type="EMBL" id="MDT7827337.1"/>
    </source>
</evidence>
<dbReference type="InterPro" id="IPR029024">
    <property type="entry name" value="TerB-like"/>
</dbReference>
<comment type="caution">
    <text evidence="1">The sequence shown here is derived from an EMBL/GenBank/DDBJ whole genome shotgun (WGS) entry which is preliminary data.</text>
</comment>
<organism evidence="1 2">
    <name type="scientific">Pricia mediterranea</name>
    <dbReference type="NCBI Taxonomy" id="3076079"/>
    <lineage>
        <taxon>Bacteria</taxon>
        <taxon>Pseudomonadati</taxon>
        <taxon>Bacteroidota</taxon>
        <taxon>Flavobacteriia</taxon>
        <taxon>Flavobacteriales</taxon>
        <taxon>Flavobacteriaceae</taxon>
        <taxon>Pricia</taxon>
    </lineage>
</organism>
<dbReference type="SUPFAM" id="SSF158682">
    <property type="entry name" value="TerB-like"/>
    <property type="match status" value="1"/>
</dbReference>
<name>A0ABU3L2M6_9FLAO</name>
<proteinExistence type="predicted"/>
<dbReference type="Proteomes" id="UP001250656">
    <property type="component" value="Unassembled WGS sequence"/>
</dbReference>